<name>A0A8S3XI91_PARAO</name>
<evidence type="ECO:0000313" key="3">
    <source>
        <dbReference type="Proteomes" id="UP000691718"/>
    </source>
</evidence>
<feature type="compositionally biased region" description="Basic and acidic residues" evidence="1">
    <location>
        <begin position="44"/>
        <end position="59"/>
    </location>
</feature>
<organism evidence="2 3">
    <name type="scientific">Parnassius apollo</name>
    <name type="common">Apollo butterfly</name>
    <name type="synonym">Papilio apollo</name>
    <dbReference type="NCBI Taxonomy" id="110799"/>
    <lineage>
        <taxon>Eukaryota</taxon>
        <taxon>Metazoa</taxon>
        <taxon>Ecdysozoa</taxon>
        <taxon>Arthropoda</taxon>
        <taxon>Hexapoda</taxon>
        <taxon>Insecta</taxon>
        <taxon>Pterygota</taxon>
        <taxon>Neoptera</taxon>
        <taxon>Endopterygota</taxon>
        <taxon>Lepidoptera</taxon>
        <taxon>Glossata</taxon>
        <taxon>Ditrysia</taxon>
        <taxon>Papilionoidea</taxon>
        <taxon>Papilionidae</taxon>
        <taxon>Parnassiinae</taxon>
        <taxon>Parnassini</taxon>
        <taxon>Parnassius</taxon>
        <taxon>Parnassius</taxon>
    </lineage>
</organism>
<dbReference type="EMBL" id="CAJQZP010001163">
    <property type="protein sequence ID" value="CAG5024504.1"/>
    <property type="molecule type" value="Genomic_DNA"/>
</dbReference>
<proteinExistence type="predicted"/>
<protein>
    <submittedName>
        <fullName evidence="2">(apollo) hypothetical protein</fullName>
    </submittedName>
</protein>
<evidence type="ECO:0000256" key="1">
    <source>
        <dbReference type="SAM" id="MobiDB-lite"/>
    </source>
</evidence>
<feature type="region of interest" description="Disordered" evidence="1">
    <location>
        <begin position="26"/>
        <end position="59"/>
    </location>
</feature>
<accession>A0A8S3XI91</accession>
<gene>
    <name evidence="2" type="ORF">PAPOLLO_LOCUS18159</name>
</gene>
<dbReference type="Proteomes" id="UP000691718">
    <property type="component" value="Unassembled WGS sequence"/>
</dbReference>
<reference evidence="2" key="1">
    <citation type="submission" date="2021-04" db="EMBL/GenBank/DDBJ databases">
        <authorList>
            <person name="Tunstrom K."/>
        </authorList>
    </citation>
    <scope>NUCLEOTIDE SEQUENCE</scope>
</reference>
<comment type="caution">
    <text evidence="2">The sequence shown here is derived from an EMBL/GenBank/DDBJ whole genome shotgun (WGS) entry which is preliminary data.</text>
</comment>
<evidence type="ECO:0000313" key="2">
    <source>
        <dbReference type="EMBL" id="CAG5024504.1"/>
    </source>
</evidence>
<keyword evidence="3" id="KW-1185">Reference proteome</keyword>
<sequence length="80" mass="9451">MVNNSDNEYPDFSKVTRDIRSNKNLKKITNLNQDDELSNKSHKKEYTNEEFRSNEPSELTSERIVEKTLIVEKLLEEYNG</sequence>
<dbReference type="AlphaFoldDB" id="A0A8S3XI91"/>